<feature type="signal peptide" evidence="3">
    <location>
        <begin position="1"/>
        <end position="26"/>
    </location>
</feature>
<dbReference type="RefSeq" id="WP_173060050.1">
    <property type="nucleotide sequence ID" value="NZ_BAABGO010000060.1"/>
</dbReference>
<feature type="binding site" evidence="2">
    <location>
        <position position="69"/>
    </location>
    <ligand>
        <name>substrate</name>
    </ligand>
</feature>
<keyword evidence="3" id="KW-0378">Hydrolase</keyword>
<protein>
    <recommendedName>
        <fullName evidence="3">Glucanase</fullName>
        <ecNumber evidence="3">3.2.1.-</ecNumber>
    </recommendedName>
</protein>
<proteinExistence type="inferred from homology"/>
<feature type="binding site" evidence="2">
    <location>
        <position position="214"/>
    </location>
    <ligand>
        <name>substrate</name>
    </ligand>
</feature>
<keyword evidence="3" id="KW-0119">Carbohydrate metabolism</keyword>
<evidence type="ECO:0000313" key="5">
    <source>
        <dbReference type="EMBL" id="GFJ81203.1"/>
    </source>
</evidence>
<reference evidence="5 6" key="2">
    <citation type="submission" date="2020-03" db="EMBL/GenBank/DDBJ databases">
        <authorList>
            <person name="Ichikawa N."/>
            <person name="Kimura A."/>
            <person name="Kitahashi Y."/>
            <person name="Uohara A."/>
        </authorList>
    </citation>
    <scope>NUCLEOTIDE SEQUENCE [LARGE SCALE GENOMIC DNA]</scope>
    <source>
        <strain evidence="5 6">NBRC 108639</strain>
    </source>
</reference>
<dbReference type="EMBL" id="BLPF01000002">
    <property type="protein sequence ID" value="GFJ81203.1"/>
    <property type="molecule type" value="Genomic_DNA"/>
</dbReference>
<feature type="region of interest" description="Disordered" evidence="4">
    <location>
        <begin position="306"/>
        <end position="327"/>
    </location>
</feature>
<keyword evidence="3" id="KW-0136">Cellulose degradation</keyword>
<dbReference type="GO" id="GO:0004553">
    <property type="term" value="F:hydrolase activity, hydrolyzing O-glycosyl compounds"/>
    <property type="evidence" value="ECO:0007669"/>
    <property type="project" value="InterPro"/>
</dbReference>
<dbReference type="InterPro" id="IPR016288">
    <property type="entry name" value="Beta_cellobiohydrolase"/>
</dbReference>
<evidence type="ECO:0000313" key="6">
    <source>
        <dbReference type="Proteomes" id="UP000482800"/>
    </source>
</evidence>
<dbReference type="AlphaFoldDB" id="A0A6V8K7M0"/>
<dbReference type="PRINTS" id="PR00733">
    <property type="entry name" value="GLHYDRLASE6"/>
</dbReference>
<dbReference type="Gene3D" id="3.20.20.40">
    <property type="entry name" value="1, 4-beta cellobiohydrolase"/>
    <property type="match status" value="1"/>
</dbReference>
<sequence>MARLAFLAAGLVVAAAVVAPATPAVAARTSVHVDNPYLGVSGYVNPQWSDLARTELGGERVSASPTAVWLDSIASIDGAAGDLGLRAHLDGALAQGAGYIQFVINNLPGRDCNRLIAEGELGPTELTRYQADYIDPIAAILADPRYARLRIVTVIEVRALPNLVFNTSPRPTATFGCDTMRANGNYVAGIRYALNRLHAMPNVYTYLDVANHAWTGRDDVVGPVTQLLAETVRGTAAGQSRVDGFITNTADYSPLTEPYVNPNDNVPSGWGDGNRFNAELPFAQALRYRLIALGFSPRIGMLIDTSRNGWGGPDRPTGPSNDPDLNVRVDDSRVDRRTHKGNWCNQVGAGLGERPRAVPAPGVDAYVWVKPPGESDGSATPSPIRGFNRMCDPTYLGGVANGFTPTNAAPGAPDTGEWFPAYFRGLLANAYPPLY</sequence>
<dbReference type="InterPro" id="IPR036434">
    <property type="entry name" value="Beta_cellobiohydrolase_sf"/>
</dbReference>
<keyword evidence="3" id="KW-0326">Glycosidase</keyword>
<dbReference type="EC" id="3.2.1.-" evidence="3"/>
<comment type="similarity">
    <text evidence="3">Belongs to the glycosyl hydrolase family 6.</text>
</comment>
<dbReference type="PIRSF" id="PIRSF001100">
    <property type="entry name" value="Beta_cellobiohydrolase"/>
    <property type="match status" value="1"/>
</dbReference>
<gene>
    <name evidence="5" type="ORF">Phou_053830</name>
</gene>
<evidence type="ECO:0000256" key="4">
    <source>
        <dbReference type="SAM" id="MobiDB-lite"/>
    </source>
</evidence>
<evidence type="ECO:0000256" key="3">
    <source>
        <dbReference type="RuleBase" id="RU361186"/>
    </source>
</evidence>
<dbReference type="GO" id="GO:0030245">
    <property type="term" value="P:cellulose catabolic process"/>
    <property type="evidence" value="ECO:0007669"/>
    <property type="project" value="UniProtKB-KW"/>
</dbReference>
<feature type="binding site" evidence="2">
    <location>
        <position position="370"/>
    </location>
    <ligand>
        <name>substrate</name>
    </ligand>
</feature>
<feature type="chain" id="PRO_5029033639" description="Glucanase" evidence="3">
    <location>
        <begin position="27"/>
        <end position="435"/>
    </location>
</feature>
<reference evidence="5 6" key="1">
    <citation type="submission" date="2020-03" db="EMBL/GenBank/DDBJ databases">
        <title>Whole genome shotgun sequence of Phytohabitans houttuyneae NBRC 108639.</title>
        <authorList>
            <person name="Komaki H."/>
            <person name="Tamura T."/>
        </authorList>
    </citation>
    <scope>NUCLEOTIDE SEQUENCE [LARGE SCALE GENOMIC DNA]</scope>
    <source>
        <strain evidence="5 6">NBRC 108639</strain>
    </source>
</reference>
<dbReference type="SUPFAM" id="SSF51989">
    <property type="entry name" value="Glycosyl hydrolases family 6, cellulases"/>
    <property type="match status" value="1"/>
</dbReference>
<keyword evidence="6" id="KW-1185">Reference proteome</keyword>
<dbReference type="Proteomes" id="UP000482800">
    <property type="component" value="Unassembled WGS sequence"/>
</dbReference>
<accession>A0A6V8K7M0</accession>
<keyword evidence="3" id="KW-0624">Polysaccharide degradation</keyword>
<dbReference type="PANTHER" id="PTHR34876:SF4">
    <property type="entry name" value="1,4-BETA-D-GLUCAN CELLOBIOHYDROLASE C-RELATED"/>
    <property type="match status" value="1"/>
</dbReference>
<feature type="binding site" evidence="2">
    <location>
        <position position="343"/>
    </location>
    <ligand>
        <name>substrate</name>
    </ligand>
</feature>
<dbReference type="Pfam" id="PF01341">
    <property type="entry name" value="Glyco_hydro_6"/>
    <property type="match status" value="1"/>
</dbReference>
<comment type="caution">
    <text evidence="5">The sequence shown here is derived from an EMBL/GenBank/DDBJ whole genome shotgun (WGS) entry which is preliminary data.</text>
</comment>
<dbReference type="PANTHER" id="PTHR34876">
    <property type="match status" value="1"/>
</dbReference>
<organism evidence="5 6">
    <name type="scientific">Phytohabitans houttuyneae</name>
    <dbReference type="NCBI Taxonomy" id="1076126"/>
    <lineage>
        <taxon>Bacteria</taxon>
        <taxon>Bacillati</taxon>
        <taxon>Actinomycetota</taxon>
        <taxon>Actinomycetes</taxon>
        <taxon>Micromonosporales</taxon>
        <taxon>Micromonosporaceae</taxon>
    </lineage>
</organism>
<feature type="binding site" evidence="2">
    <location>
        <position position="374"/>
    </location>
    <ligand>
        <name>substrate</name>
    </ligand>
</feature>
<evidence type="ECO:0000256" key="2">
    <source>
        <dbReference type="PIRSR" id="PIRSR001100-2"/>
    </source>
</evidence>
<evidence type="ECO:0000256" key="1">
    <source>
        <dbReference type="PIRSR" id="PIRSR001100-1"/>
    </source>
</evidence>
<name>A0A6V8K7M0_9ACTN</name>
<feature type="active site" description="Proton acceptor" evidence="1">
    <location>
        <position position="376"/>
    </location>
</feature>
<feature type="binding site" evidence="2">
    <location>
        <position position="71"/>
    </location>
    <ligand>
        <name>substrate</name>
    </ligand>
</feature>
<keyword evidence="3" id="KW-0732">Signal</keyword>